<dbReference type="RefSeq" id="WP_344809109.1">
    <property type="nucleotide sequence ID" value="NZ_BAABAB010000049.1"/>
</dbReference>
<name>A0ABP7ARV0_9ACTN</name>
<dbReference type="PANTHER" id="PTHR34818:SF1">
    <property type="entry name" value="PROTEIN BLI-3"/>
    <property type="match status" value="1"/>
</dbReference>
<organism evidence="2 3">
    <name type="scientific">Microlunatus ginsengisoli</name>
    <dbReference type="NCBI Taxonomy" id="363863"/>
    <lineage>
        <taxon>Bacteria</taxon>
        <taxon>Bacillati</taxon>
        <taxon>Actinomycetota</taxon>
        <taxon>Actinomycetes</taxon>
        <taxon>Propionibacteriales</taxon>
        <taxon>Propionibacteriaceae</taxon>
        <taxon>Microlunatus</taxon>
    </lineage>
</organism>
<protein>
    <submittedName>
        <fullName evidence="2">Pyridoxamine 5'-phosphate oxidase family protein</fullName>
    </submittedName>
</protein>
<dbReference type="PANTHER" id="PTHR34818">
    <property type="entry name" value="PROTEIN BLI-3"/>
    <property type="match status" value="1"/>
</dbReference>
<evidence type="ECO:0000313" key="3">
    <source>
        <dbReference type="Proteomes" id="UP001501490"/>
    </source>
</evidence>
<dbReference type="SUPFAM" id="SSF50475">
    <property type="entry name" value="FMN-binding split barrel"/>
    <property type="match status" value="1"/>
</dbReference>
<dbReference type="Proteomes" id="UP001501490">
    <property type="component" value="Unassembled WGS sequence"/>
</dbReference>
<sequence>MATQDEIDTIAELIDKARVAHVTTLTDEGRLVSRPLAVLDRPFDGRLYFFTADPSSKTEQVRENDQVNLAMQVGNDGFLSIAGTASVSRDQAIIDELWNRYAEAWFEQGRNDPAVALLRVEADSAEFWNVDDPKPVVLLKYAKAIVKGEQPDIAENRSVEL</sequence>
<gene>
    <name evidence="2" type="ORF">GCM10022236_46540</name>
</gene>
<dbReference type="InterPro" id="IPR052917">
    <property type="entry name" value="Stress-Dev_Protein"/>
</dbReference>
<evidence type="ECO:0000313" key="2">
    <source>
        <dbReference type="EMBL" id="GAA3638798.1"/>
    </source>
</evidence>
<dbReference type="Gene3D" id="2.30.110.10">
    <property type="entry name" value="Electron Transport, Fmn-binding Protein, Chain A"/>
    <property type="match status" value="1"/>
</dbReference>
<reference evidence="3" key="1">
    <citation type="journal article" date="2019" name="Int. J. Syst. Evol. Microbiol.">
        <title>The Global Catalogue of Microorganisms (GCM) 10K type strain sequencing project: providing services to taxonomists for standard genome sequencing and annotation.</title>
        <authorList>
            <consortium name="The Broad Institute Genomics Platform"/>
            <consortium name="The Broad Institute Genome Sequencing Center for Infectious Disease"/>
            <person name="Wu L."/>
            <person name="Ma J."/>
        </authorList>
    </citation>
    <scope>NUCLEOTIDE SEQUENCE [LARGE SCALE GENOMIC DNA]</scope>
    <source>
        <strain evidence="3">JCM 16929</strain>
    </source>
</reference>
<accession>A0ABP7ARV0</accession>
<proteinExistence type="predicted"/>
<dbReference type="InterPro" id="IPR012349">
    <property type="entry name" value="Split_barrel_FMN-bd"/>
</dbReference>
<dbReference type="InterPro" id="IPR038725">
    <property type="entry name" value="YdaG_split_barrel_FMN-bd"/>
</dbReference>
<dbReference type="Pfam" id="PF16242">
    <property type="entry name" value="Pyrid_ox_like"/>
    <property type="match status" value="1"/>
</dbReference>
<keyword evidence="3" id="KW-1185">Reference proteome</keyword>
<evidence type="ECO:0000259" key="1">
    <source>
        <dbReference type="Pfam" id="PF16242"/>
    </source>
</evidence>
<dbReference type="EMBL" id="BAABAB010000049">
    <property type="protein sequence ID" value="GAA3638798.1"/>
    <property type="molecule type" value="Genomic_DNA"/>
</dbReference>
<comment type="caution">
    <text evidence="2">The sequence shown here is derived from an EMBL/GenBank/DDBJ whole genome shotgun (WGS) entry which is preliminary data.</text>
</comment>
<feature type="domain" description="General stress protein FMN-binding split barrel" evidence="1">
    <location>
        <begin position="5"/>
        <end position="152"/>
    </location>
</feature>